<evidence type="ECO:0000259" key="13">
    <source>
        <dbReference type="Pfam" id="PF00999"/>
    </source>
</evidence>
<feature type="transmembrane region" description="Helical" evidence="12">
    <location>
        <begin position="276"/>
        <end position="298"/>
    </location>
</feature>
<comment type="similarity">
    <text evidence="2">Belongs to the monovalent cation:proton antiporter 1 (CPA1) transporter (TC 2.A.36) family.</text>
</comment>
<dbReference type="Gene3D" id="6.10.140.1330">
    <property type="match status" value="1"/>
</dbReference>
<evidence type="ECO:0000256" key="6">
    <source>
        <dbReference type="ARBA" id="ARBA00022692"/>
    </source>
</evidence>
<accession>A0A1W6MQX8</accession>
<feature type="domain" description="Cation/H+ exchanger transmembrane" evidence="13">
    <location>
        <begin position="14"/>
        <end position="394"/>
    </location>
</feature>
<keyword evidence="7 12" id="KW-1133">Transmembrane helix</keyword>
<evidence type="ECO:0000256" key="4">
    <source>
        <dbReference type="ARBA" id="ARBA00022449"/>
    </source>
</evidence>
<sequence>MDESIGHFVALLAVAMLVAIAARRLKLPYTVGLVVVGAALKFSRLDLGEHLTHDLVFDLILPPLLFEAALALSWRDLKRDLVPILVFSTVGALAATFFVAEGMTLLLGWPFASALVFGALIAATDPVATIAMFKDNALHGRLRLLVESESLMNDGAAAVIFVASLAWAGAGAAASADGSSVLSLAGVAVGGLAIGCLCGGLAILVAGRTSEHLVEAALTTITAFGAFLSAEYFHASGVLATVAAGLVMGNLGVLADDEKSYLTNRGREFAVPLWEFIAFLANSVVFLLIGVDLASMPFGAGEAFAIFVAIGVVLLGRAVTIYPLSLLLAPTRWAIPLREQHILWWGGLRGALALALALSLPENLPLRDELRIAAFGVVGFSIVVQGLTMPPLLRRLGLVTSR</sequence>
<dbReference type="RefSeq" id="WP_085770030.1">
    <property type="nucleotide sequence ID" value="NZ_AP027149.1"/>
</dbReference>
<keyword evidence="4" id="KW-0050">Antiport</keyword>
<evidence type="ECO:0000256" key="2">
    <source>
        <dbReference type="ARBA" id="ARBA00007367"/>
    </source>
</evidence>
<keyword evidence="8" id="KW-0915">Sodium</keyword>
<dbReference type="PANTHER" id="PTHR10110">
    <property type="entry name" value="SODIUM/HYDROGEN EXCHANGER"/>
    <property type="match status" value="1"/>
</dbReference>
<keyword evidence="9" id="KW-0406">Ion transport</keyword>
<reference evidence="14 15" key="1">
    <citation type="submission" date="2017-02" db="EMBL/GenBank/DDBJ databases">
        <authorList>
            <person name="Peterson S.W."/>
        </authorList>
    </citation>
    <scope>NUCLEOTIDE SEQUENCE [LARGE SCALE GENOMIC DNA]</scope>
    <source>
        <strain evidence="14 15">S285</strain>
    </source>
</reference>
<keyword evidence="11" id="KW-0739">Sodium transport</keyword>
<gene>
    <name evidence="14" type="ORF">B1812_01545</name>
</gene>
<evidence type="ECO:0000256" key="1">
    <source>
        <dbReference type="ARBA" id="ARBA00004651"/>
    </source>
</evidence>
<name>A0A1W6MQX8_9HYPH</name>
<dbReference type="GO" id="GO:0098719">
    <property type="term" value="P:sodium ion import across plasma membrane"/>
    <property type="evidence" value="ECO:0007669"/>
    <property type="project" value="TreeGrafter"/>
</dbReference>
<keyword evidence="6 12" id="KW-0812">Transmembrane</keyword>
<feature type="transmembrane region" description="Helical" evidence="12">
    <location>
        <begin position="106"/>
        <end position="133"/>
    </location>
</feature>
<feature type="transmembrane region" description="Helical" evidence="12">
    <location>
        <begin position="236"/>
        <end position="255"/>
    </location>
</feature>
<evidence type="ECO:0000256" key="8">
    <source>
        <dbReference type="ARBA" id="ARBA00023053"/>
    </source>
</evidence>
<evidence type="ECO:0000256" key="9">
    <source>
        <dbReference type="ARBA" id="ARBA00023065"/>
    </source>
</evidence>
<evidence type="ECO:0000313" key="14">
    <source>
        <dbReference type="EMBL" id="ARN79975.1"/>
    </source>
</evidence>
<dbReference type="OrthoDB" id="9774146at2"/>
<dbReference type="InterPro" id="IPR004709">
    <property type="entry name" value="NaH_exchanger"/>
</dbReference>
<proteinExistence type="inferred from homology"/>
<evidence type="ECO:0000256" key="10">
    <source>
        <dbReference type="ARBA" id="ARBA00023136"/>
    </source>
</evidence>
<dbReference type="AlphaFoldDB" id="A0A1W6MQX8"/>
<keyword evidence="15" id="KW-1185">Reference proteome</keyword>
<dbReference type="GO" id="GO:0051453">
    <property type="term" value="P:regulation of intracellular pH"/>
    <property type="evidence" value="ECO:0007669"/>
    <property type="project" value="TreeGrafter"/>
</dbReference>
<protein>
    <submittedName>
        <fullName evidence="14">Sodium:proton exchanger</fullName>
    </submittedName>
</protein>
<evidence type="ECO:0000256" key="5">
    <source>
        <dbReference type="ARBA" id="ARBA00022475"/>
    </source>
</evidence>
<feature type="transmembrane region" description="Helical" evidence="12">
    <location>
        <begin position="213"/>
        <end position="230"/>
    </location>
</feature>
<evidence type="ECO:0000313" key="15">
    <source>
        <dbReference type="Proteomes" id="UP000193978"/>
    </source>
</evidence>
<dbReference type="GO" id="GO:0015385">
    <property type="term" value="F:sodium:proton antiporter activity"/>
    <property type="evidence" value="ECO:0007669"/>
    <property type="project" value="InterPro"/>
</dbReference>
<organism evidence="14 15">
    <name type="scientific">Methylocystis bryophila</name>
    <dbReference type="NCBI Taxonomy" id="655015"/>
    <lineage>
        <taxon>Bacteria</taxon>
        <taxon>Pseudomonadati</taxon>
        <taxon>Pseudomonadota</taxon>
        <taxon>Alphaproteobacteria</taxon>
        <taxon>Hyphomicrobiales</taxon>
        <taxon>Methylocystaceae</taxon>
        <taxon>Methylocystis</taxon>
    </lineage>
</organism>
<dbReference type="Proteomes" id="UP000193978">
    <property type="component" value="Chromosome"/>
</dbReference>
<evidence type="ECO:0000256" key="11">
    <source>
        <dbReference type="ARBA" id="ARBA00023201"/>
    </source>
</evidence>
<feature type="transmembrane region" description="Helical" evidence="12">
    <location>
        <begin position="372"/>
        <end position="393"/>
    </location>
</feature>
<dbReference type="GO" id="GO:0005886">
    <property type="term" value="C:plasma membrane"/>
    <property type="evidence" value="ECO:0007669"/>
    <property type="project" value="UniProtKB-SubCell"/>
</dbReference>
<dbReference type="KEGG" id="mbry:B1812_01545"/>
<keyword evidence="10 12" id="KW-0472">Membrane</keyword>
<keyword evidence="3" id="KW-0813">Transport</keyword>
<evidence type="ECO:0000256" key="3">
    <source>
        <dbReference type="ARBA" id="ARBA00022448"/>
    </source>
</evidence>
<dbReference type="PANTHER" id="PTHR10110:SF195">
    <property type="entry name" value="NA(+)_H(+) ANTIPORTER NHAS2"/>
    <property type="match status" value="1"/>
</dbReference>
<feature type="transmembrane region" description="Helical" evidence="12">
    <location>
        <begin position="6"/>
        <end position="22"/>
    </location>
</feature>
<comment type="subcellular location">
    <subcellularLocation>
        <location evidence="1">Cell membrane</location>
        <topology evidence="1">Multi-pass membrane protein</topology>
    </subcellularLocation>
</comment>
<feature type="transmembrane region" description="Helical" evidence="12">
    <location>
        <begin position="342"/>
        <end position="360"/>
    </location>
</feature>
<dbReference type="InterPro" id="IPR006153">
    <property type="entry name" value="Cation/H_exchanger_TM"/>
</dbReference>
<dbReference type="STRING" id="655015.B1812_01545"/>
<evidence type="ECO:0000256" key="12">
    <source>
        <dbReference type="SAM" id="Phobius"/>
    </source>
</evidence>
<feature type="transmembrane region" description="Helical" evidence="12">
    <location>
        <begin position="182"/>
        <end position="206"/>
    </location>
</feature>
<dbReference type="InterPro" id="IPR018422">
    <property type="entry name" value="Cation/H_exchanger_CPA1"/>
</dbReference>
<dbReference type="PRINTS" id="PR01084">
    <property type="entry name" value="NAHEXCHNGR"/>
</dbReference>
<dbReference type="GO" id="GO:0015386">
    <property type="term" value="F:potassium:proton antiporter activity"/>
    <property type="evidence" value="ECO:0007669"/>
    <property type="project" value="TreeGrafter"/>
</dbReference>
<feature type="transmembrane region" description="Helical" evidence="12">
    <location>
        <begin position="154"/>
        <end position="176"/>
    </location>
</feature>
<keyword evidence="5" id="KW-1003">Cell membrane</keyword>
<dbReference type="EMBL" id="CP019948">
    <property type="protein sequence ID" value="ARN79975.1"/>
    <property type="molecule type" value="Genomic_DNA"/>
</dbReference>
<evidence type="ECO:0000256" key="7">
    <source>
        <dbReference type="ARBA" id="ARBA00022989"/>
    </source>
</evidence>
<feature type="transmembrane region" description="Helical" evidence="12">
    <location>
        <begin position="81"/>
        <end position="100"/>
    </location>
</feature>
<feature type="transmembrane region" description="Helical" evidence="12">
    <location>
        <begin position="304"/>
        <end position="330"/>
    </location>
</feature>
<dbReference type="Pfam" id="PF00999">
    <property type="entry name" value="Na_H_Exchanger"/>
    <property type="match status" value="1"/>
</dbReference>